<keyword evidence="6" id="KW-1133">Transmembrane helix</keyword>
<dbReference type="InterPro" id="IPR007110">
    <property type="entry name" value="Ig-like_dom"/>
</dbReference>
<evidence type="ECO:0000256" key="10">
    <source>
        <dbReference type="ARBA" id="ARBA00023319"/>
    </source>
</evidence>
<keyword evidence="5" id="KW-0677">Repeat</keyword>
<dbReference type="Pfam" id="PF01463">
    <property type="entry name" value="LRRCT"/>
    <property type="match status" value="1"/>
</dbReference>
<evidence type="ECO:0000256" key="1">
    <source>
        <dbReference type="ARBA" id="ARBA00004167"/>
    </source>
</evidence>
<dbReference type="SMART" id="SM00013">
    <property type="entry name" value="LRRNT"/>
    <property type="match status" value="1"/>
</dbReference>
<dbReference type="FunFam" id="2.60.40.10:FF:000076">
    <property type="entry name" value="Leucine-rich repeat and Ig domain-containing 4"/>
    <property type="match status" value="1"/>
</dbReference>
<dbReference type="Pfam" id="PF00560">
    <property type="entry name" value="LRR_1"/>
    <property type="match status" value="1"/>
</dbReference>
<dbReference type="AlphaFoldDB" id="A0A6P4ZPB2"/>
<dbReference type="KEGG" id="bbel:109478616"/>
<dbReference type="PANTHER" id="PTHR24373">
    <property type="entry name" value="SLIT RELATED LEUCINE-RICH REPEAT NEURONAL PROTEIN"/>
    <property type="match status" value="1"/>
</dbReference>
<feature type="domain" description="Ig-like" evidence="12">
    <location>
        <begin position="657"/>
        <end position="748"/>
    </location>
</feature>
<feature type="signal peptide" evidence="11">
    <location>
        <begin position="1"/>
        <end position="24"/>
    </location>
</feature>
<keyword evidence="4 11" id="KW-0732">Signal</keyword>
<feature type="chain" id="PRO_5028250161" evidence="11">
    <location>
        <begin position="25"/>
        <end position="750"/>
    </location>
</feature>
<evidence type="ECO:0000256" key="5">
    <source>
        <dbReference type="ARBA" id="ARBA00022737"/>
    </source>
</evidence>
<evidence type="ECO:0000313" key="14">
    <source>
        <dbReference type="RefSeq" id="XP_019635849.1"/>
    </source>
</evidence>
<dbReference type="Gene3D" id="3.80.10.10">
    <property type="entry name" value="Ribonuclease Inhibitor"/>
    <property type="match status" value="4"/>
</dbReference>
<dbReference type="PROSITE" id="PS50835">
    <property type="entry name" value="IG_LIKE"/>
    <property type="match status" value="1"/>
</dbReference>
<comment type="subcellular location">
    <subcellularLocation>
        <location evidence="1">Membrane</location>
        <topology evidence="1">Single-pass membrane protein</topology>
    </subcellularLocation>
</comment>
<dbReference type="SMART" id="SM00408">
    <property type="entry name" value="IGc2"/>
    <property type="match status" value="1"/>
</dbReference>
<name>A0A6P4ZPB2_BRABE</name>
<dbReference type="GeneID" id="109478616"/>
<dbReference type="InterPro" id="IPR013783">
    <property type="entry name" value="Ig-like_fold"/>
</dbReference>
<dbReference type="InterPro" id="IPR017241">
    <property type="entry name" value="Toll-like_receptor"/>
</dbReference>
<evidence type="ECO:0000256" key="2">
    <source>
        <dbReference type="ARBA" id="ARBA00022614"/>
    </source>
</evidence>
<evidence type="ECO:0000313" key="13">
    <source>
        <dbReference type="Proteomes" id="UP000515135"/>
    </source>
</evidence>
<evidence type="ECO:0000256" key="9">
    <source>
        <dbReference type="ARBA" id="ARBA00023180"/>
    </source>
</evidence>
<dbReference type="PIRSF" id="PIRSF037595">
    <property type="entry name" value="Toll-like_receptor"/>
    <property type="match status" value="1"/>
</dbReference>
<dbReference type="GO" id="GO:0016020">
    <property type="term" value="C:membrane"/>
    <property type="evidence" value="ECO:0007669"/>
    <property type="project" value="UniProtKB-SubCell"/>
</dbReference>
<accession>A0A6P4ZPB2</accession>
<evidence type="ECO:0000256" key="6">
    <source>
        <dbReference type="ARBA" id="ARBA00022989"/>
    </source>
</evidence>
<dbReference type="Proteomes" id="UP000515135">
    <property type="component" value="Unplaced"/>
</dbReference>
<dbReference type="PANTHER" id="PTHR24373:SF387">
    <property type="entry name" value="LEUCINE-RICH REPEATS AND IMMUNOGLOBULIN-LIKE DOMAINS PROTEIN SMA-10"/>
    <property type="match status" value="1"/>
</dbReference>
<dbReference type="InterPro" id="IPR003598">
    <property type="entry name" value="Ig_sub2"/>
</dbReference>
<dbReference type="InterPro" id="IPR036179">
    <property type="entry name" value="Ig-like_dom_sf"/>
</dbReference>
<dbReference type="SMART" id="SM00365">
    <property type="entry name" value="LRR_SD22"/>
    <property type="match status" value="7"/>
</dbReference>
<dbReference type="SMART" id="SM00369">
    <property type="entry name" value="LRR_TYP"/>
    <property type="match status" value="17"/>
</dbReference>
<evidence type="ECO:0000256" key="8">
    <source>
        <dbReference type="ARBA" id="ARBA00023157"/>
    </source>
</evidence>
<dbReference type="SUPFAM" id="SSF52058">
    <property type="entry name" value="L domain-like"/>
    <property type="match status" value="1"/>
</dbReference>
<evidence type="ECO:0000256" key="11">
    <source>
        <dbReference type="SAM" id="SignalP"/>
    </source>
</evidence>
<evidence type="ECO:0000256" key="7">
    <source>
        <dbReference type="ARBA" id="ARBA00023136"/>
    </source>
</evidence>
<dbReference type="GO" id="GO:0002224">
    <property type="term" value="P:toll-like receptor signaling pathway"/>
    <property type="evidence" value="ECO:0007669"/>
    <property type="project" value="InterPro"/>
</dbReference>
<evidence type="ECO:0000259" key="12">
    <source>
        <dbReference type="PROSITE" id="PS50835"/>
    </source>
</evidence>
<gene>
    <name evidence="14" type="primary">LOC109478616</name>
</gene>
<evidence type="ECO:0000256" key="3">
    <source>
        <dbReference type="ARBA" id="ARBA00022692"/>
    </source>
</evidence>
<keyword evidence="9" id="KW-0325">Glycoprotein</keyword>
<dbReference type="InterPro" id="IPR032675">
    <property type="entry name" value="LRR_dom_sf"/>
</dbReference>
<reference evidence="14" key="1">
    <citation type="submission" date="2025-08" db="UniProtKB">
        <authorList>
            <consortium name="RefSeq"/>
        </authorList>
    </citation>
    <scope>IDENTIFICATION</scope>
    <source>
        <tissue evidence="14">Gonad</tissue>
    </source>
</reference>
<proteinExistence type="predicted"/>
<dbReference type="InterPro" id="IPR000483">
    <property type="entry name" value="Cys-rich_flank_reg_C"/>
</dbReference>
<dbReference type="Gene3D" id="2.60.40.10">
    <property type="entry name" value="Immunoglobulins"/>
    <property type="match status" value="1"/>
</dbReference>
<keyword evidence="13" id="KW-1185">Reference proteome</keyword>
<sequence length="750" mass="82696">MEAVRLCYYTVLVCLFYHLNPSEACPKSCFCRDYFDNNYSVSCNGPTISAIPRDIPKNVTDLDIGNTQITMLRRGDFVDMPKLTSLRVGWNENLTMVEEGTFDNLLALTSLRLDNNTFTKLPAGLFTDLKNLAQFDARASKLETIPRGLFTDHPALEEIQLFNNNIVDLEEEAFARLPLLRSVDLSSNKLTSLSGPIFQGSGKLTKLSFQNNYIVTLDNHVFIDIPNIEELDLSKNDIEGIDVGAFYALQHLSIVNLSNNKITKIDNIFYSLPKLHTIYLYANKISVILNTTFVALPALSTLNLEDNAIIAVEGGSFQDLGNLRSLSLNSNQISQISLTGLHSVTELYIGSNKLHQFPSNLGGADHLQTLDLSDNPIQEPLGPEQFSAFPRLSKLFLSNISYLKSVGTFEPTVLCGLDFLDTLDLSYNGLIDIAPFECTPTITDLRLSYNNLTFIASSLFHSLTQLVSLGLSSNQLSYMDPDTFLGLDKLVSFDLTLNNFTNMAHVAPALANLPVFQVYPDSLYGNPFVYLGPESFPTPMKNATGFNIPSGHIRVVDEGTFSATSFPNLTRVQLTDNPLRFLPASAVDKLPKLTDLVLFDNTFKCDCQLKGLATWLRESGIPRVFLTCASPPSLRGKDLQDVPLADLTCDCQREEAPSIDTRGSDTSVHEGQTATLKCKISGCPEAEFFWTTPTGAILAVDSGFPRMEVLDSGTLVVTESREEDTGVYICTAVNYRGKAIKEVPLVVTGF</sequence>
<keyword evidence="2" id="KW-0433">Leucine-rich repeat</keyword>
<dbReference type="GO" id="GO:0006955">
    <property type="term" value="P:immune response"/>
    <property type="evidence" value="ECO:0007669"/>
    <property type="project" value="InterPro"/>
</dbReference>
<dbReference type="Pfam" id="PF07679">
    <property type="entry name" value="I-set"/>
    <property type="match status" value="1"/>
</dbReference>
<dbReference type="InterPro" id="IPR050328">
    <property type="entry name" value="Dev_Immune_Receptor"/>
</dbReference>
<organism evidence="13 14">
    <name type="scientific">Branchiostoma belcheri</name>
    <name type="common">Amphioxus</name>
    <dbReference type="NCBI Taxonomy" id="7741"/>
    <lineage>
        <taxon>Eukaryota</taxon>
        <taxon>Metazoa</taxon>
        <taxon>Chordata</taxon>
        <taxon>Cephalochordata</taxon>
        <taxon>Leptocardii</taxon>
        <taxon>Amphioxiformes</taxon>
        <taxon>Branchiostomatidae</taxon>
        <taxon>Branchiostoma</taxon>
    </lineage>
</organism>
<dbReference type="OrthoDB" id="676979at2759"/>
<dbReference type="InterPro" id="IPR003591">
    <property type="entry name" value="Leu-rich_rpt_typical-subtyp"/>
</dbReference>
<keyword evidence="7" id="KW-0472">Membrane</keyword>
<dbReference type="InterPro" id="IPR003599">
    <property type="entry name" value="Ig_sub"/>
</dbReference>
<dbReference type="RefSeq" id="XP_019635849.1">
    <property type="nucleotide sequence ID" value="XM_019780290.1"/>
</dbReference>
<keyword evidence="10" id="KW-0393">Immunoglobulin domain</keyword>
<dbReference type="SMART" id="SM00082">
    <property type="entry name" value="LRRCT"/>
    <property type="match status" value="1"/>
</dbReference>
<dbReference type="InterPro" id="IPR000372">
    <property type="entry name" value="LRRNT"/>
</dbReference>
<evidence type="ECO:0000256" key="4">
    <source>
        <dbReference type="ARBA" id="ARBA00022729"/>
    </source>
</evidence>
<dbReference type="PROSITE" id="PS51450">
    <property type="entry name" value="LRR"/>
    <property type="match status" value="3"/>
</dbReference>
<dbReference type="Pfam" id="PF13855">
    <property type="entry name" value="LRR_8"/>
    <property type="match status" value="4"/>
</dbReference>
<dbReference type="InterPro" id="IPR013098">
    <property type="entry name" value="Ig_I-set"/>
</dbReference>
<protein>
    <submittedName>
        <fullName evidence="14">Slit homolog 1 protein-like</fullName>
    </submittedName>
</protein>
<dbReference type="SMART" id="SM00409">
    <property type="entry name" value="IG"/>
    <property type="match status" value="1"/>
</dbReference>
<dbReference type="FunFam" id="3.80.10.10:FF:000770">
    <property type="entry name" value="Uncharacterized protein"/>
    <property type="match status" value="1"/>
</dbReference>
<keyword evidence="3" id="KW-0812">Transmembrane</keyword>
<keyword evidence="8" id="KW-1015">Disulfide bond</keyword>
<dbReference type="SUPFAM" id="SSF48726">
    <property type="entry name" value="Immunoglobulin"/>
    <property type="match status" value="1"/>
</dbReference>
<dbReference type="InterPro" id="IPR001611">
    <property type="entry name" value="Leu-rich_rpt"/>
</dbReference>
<dbReference type="GO" id="GO:0004888">
    <property type="term" value="F:transmembrane signaling receptor activity"/>
    <property type="evidence" value="ECO:0007669"/>
    <property type="project" value="InterPro"/>
</dbReference>
<dbReference type="SUPFAM" id="SSF52047">
    <property type="entry name" value="RNI-like"/>
    <property type="match status" value="1"/>
</dbReference>